<dbReference type="CDD" id="cd00093">
    <property type="entry name" value="HTH_XRE"/>
    <property type="match status" value="1"/>
</dbReference>
<dbReference type="HOGENOM" id="CLU_097949_0_0_5"/>
<dbReference type="InterPro" id="IPR015927">
    <property type="entry name" value="Peptidase_S24_S26A/B/C"/>
</dbReference>
<dbReference type="PROSITE" id="PS50943">
    <property type="entry name" value="HTH_CROC1"/>
    <property type="match status" value="1"/>
</dbReference>
<dbReference type="KEGG" id="mlo:mll8500"/>
<dbReference type="EMBL" id="BA000012">
    <property type="protein sequence ID" value="BAB54370.1"/>
    <property type="molecule type" value="Genomic_DNA"/>
</dbReference>
<reference evidence="2 3" key="1">
    <citation type="journal article" date="2000" name="DNA Res.">
        <title>Complete genome structure of the nitrogen-fixing symbiotic bacterium Mesorhizobium loti.</title>
        <authorList>
            <person name="Kaneko T."/>
            <person name="Nakamura Y."/>
            <person name="Sato S."/>
            <person name="Asamizu E."/>
            <person name="Kato T."/>
            <person name="Sasamoto S."/>
            <person name="Watanabe A."/>
            <person name="Idesawa K."/>
            <person name="Ishikawa A."/>
            <person name="Kawashima K."/>
            <person name="Kimura T."/>
            <person name="Kishida Y."/>
            <person name="Kiyokawa C."/>
            <person name="Kohara M."/>
            <person name="Matsumoto M."/>
            <person name="Matsuno A."/>
            <person name="Mochizuki Y."/>
            <person name="Nakayama S."/>
            <person name="Nakazaki N."/>
            <person name="Shimpo S."/>
            <person name="Sugimoto M."/>
            <person name="Takeuchi C."/>
            <person name="Yamada M."/>
            <person name="Tabata S."/>
        </authorList>
    </citation>
    <scope>NUCLEOTIDE SEQUENCE [LARGE SCALE GENOMIC DNA]</scope>
    <source>
        <strain evidence="3">LMG 29417 / CECT 9101 / MAFF 303099</strain>
    </source>
</reference>
<evidence type="ECO:0000313" key="2">
    <source>
        <dbReference type="EMBL" id="BAB54370.1"/>
    </source>
</evidence>
<gene>
    <name evidence="2" type="ordered locus">mll8500</name>
</gene>
<dbReference type="InterPro" id="IPR001387">
    <property type="entry name" value="Cro/C1-type_HTH"/>
</dbReference>
<dbReference type="InterPro" id="IPR039418">
    <property type="entry name" value="LexA-like"/>
</dbReference>
<dbReference type="AlphaFoldDB" id="Q982T6"/>
<evidence type="ECO:0000313" key="3">
    <source>
        <dbReference type="Proteomes" id="UP000000552"/>
    </source>
</evidence>
<dbReference type="Proteomes" id="UP000000552">
    <property type="component" value="Chromosome"/>
</dbReference>
<dbReference type="eggNOG" id="COG2932">
    <property type="taxonomic scope" value="Bacteria"/>
</dbReference>
<proteinExistence type="predicted"/>
<dbReference type="GO" id="GO:0003677">
    <property type="term" value="F:DNA binding"/>
    <property type="evidence" value="ECO:0007669"/>
    <property type="project" value="InterPro"/>
</dbReference>
<organism evidence="2 3">
    <name type="scientific">Mesorhizobium japonicum (strain LMG 29417 / CECT 9101 / MAFF 303099)</name>
    <name type="common">Mesorhizobium loti (strain MAFF 303099)</name>
    <dbReference type="NCBI Taxonomy" id="266835"/>
    <lineage>
        <taxon>Bacteria</taxon>
        <taxon>Pseudomonadati</taxon>
        <taxon>Pseudomonadota</taxon>
        <taxon>Alphaproteobacteria</taxon>
        <taxon>Hyphomicrobiales</taxon>
        <taxon>Phyllobacteriaceae</taxon>
        <taxon>Mesorhizobium</taxon>
    </lineage>
</organism>
<dbReference type="SMART" id="SM00530">
    <property type="entry name" value="HTH_XRE"/>
    <property type="match status" value="1"/>
</dbReference>
<evidence type="ECO:0000259" key="1">
    <source>
        <dbReference type="PROSITE" id="PS50943"/>
    </source>
</evidence>
<dbReference type="CDD" id="cd06529">
    <property type="entry name" value="S24_LexA-like"/>
    <property type="match status" value="1"/>
</dbReference>
<accession>Q982T6</accession>
<sequence>MISVETFAILPPMNTMGDRLRAAREKAGYSSAAKAAAALGISASTFRAHENGQNEFGPVEAERYARRFGTSAAHLLTGATATVERLPIPERESLPKPNASFPPRYEQFPQVGTIPVLGQSVGGPNGRFVLNGQEAGRVFCPPMLENVEGAYAVRVYGTSMEPRYFAGETIWINPHEPVRSGDFVVVQVVGDDDDDTRDSYIKQFMSRSNSLVRLRQLNPDEGENETLDFPTKRVFSVHKIVFQASL</sequence>
<dbReference type="Pfam" id="PF00717">
    <property type="entry name" value="Peptidase_S24"/>
    <property type="match status" value="1"/>
</dbReference>
<dbReference type="Gene3D" id="1.10.260.40">
    <property type="entry name" value="lambda repressor-like DNA-binding domains"/>
    <property type="match status" value="1"/>
</dbReference>
<name>Q982T6_RHILO</name>
<feature type="domain" description="HTH cro/C1-type" evidence="1">
    <location>
        <begin position="20"/>
        <end position="75"/>
    </location>
</feature>
<protein>
    <submittedName>
        <fullName evidence="2">Repressor protein C</fullName>
    </submittedName>
</protein>
<dbReference type="InterPro" id="IPR036286">
    <property type="entry name" value="LexA/Signal_pep-like_sf"/>
</dbReference>
<dbReference type="Gene3D" id="2.10.109.10">
    <property type="entry name" value="Umud Fragment, subunit A"/>
    <property type="match status" value="1"/>
</dbReference>
<dbReference type="SUPFAM" id="SSF51306">
    <property type="entry name" value="LexA/Signal peptidase"/>
    <property type="match status" value="1"/>
</dbReference>
<dbReference type="InterPro" id="IPR010982">
    <property type="entry name" value="Lambda_DNA-bd_dom_sf"/>
</dbReference>
<dbReference type="SUPFAM" id="SSF47413">
    <property type="entry name" value="lambda repressor-like DNA-binding domains"/>
    <property type="match status" value="1"/>
</dbReference>
<dbReference type="Pfam" id="PF13560">
    <property type="entry name" value="HTH_31"/>
    <property type="match status" value="1"/>
</dbReference>